<dbReference type="Gene3D" id="3.30.70.890">
    <property type="entry name" value="GHMP kinase, C-terminal domain"/>
    <property type="match status" value="1"/>
</dbReference>
<comment type="subcellular location">
    <subcellularLocation>
        <location evidence="13">Cytoplasm</location>
    </subcellularLocation>
</comment>
<reference evidence="17" key="1">
    <citation type="submission" date="2016-01" db="EMBL/GenBank/DDBJ databases">
        <authorList>
            <person name="Mitreva M."/>
            <person name="Pepin K.H."/>
            <person name="Mihindukulasuriya K.A."/>
            <person name="Fulton R."/>
            <person name="Fronick C."/>
            <person name="O'Laughlin M."/>
            <person name="Miner T."/>
            <person name="Herter B."/>
            <person name="Rosa B.A."/>
            <person name="Cordes M."/>
            <person name="Tomlinson C."/>
            <person name="Wollam A."/>
            <person name="Palsikar V.B."/>
            <person name="Mardis E.R."/>
            <person name="Wilson R.K."/>
        </authorList>
    </citation>
    <scope>NUCLEOTIDE SEQUENCE [LARGE SCALE GENOMIC DNA]</scope>
    <source>
        <strain evidence="17">GED7749B</strain>
    </source>
</reference>
<keyword evidence="7 13" id="KW-0791">Threonine biosynthesis</keyword>
<evidence type="ECO:0000256" key="3">
    <source>
        <dbReference type="ARBA" id="ARBA00012078"/>
    </source>
</evidence>
<comment type="caution">
    <text evidence="16">The sequence shown here is derived from an EMBL/GenBank/DDBJ whole genome shotgun (WGS) entry which is preliminary data.</text>
</comment>
<dbReference type="EC" id="2.7.1.39" evidence="3 13"/>
<feature type="domain" description="GHMP kinase C-terminal" evidence="15">
    <location>
        <begin position="202"/>
        <end position="279"/>
    </location>
</feature>
<evidence type="ECO:0000313" key="16">
    <source>
        <dbReference type="EMBL" id="KWZ77779.1"/>
    </source>
</evidence>
<protein>
    <recommendedName>
        <fullName evidence="4 13">Homoserine kinase</fullName>
        <shortName evidence="13">HK</shortName>
        <shortName evidence="13">HSK</shortName>
        <ecNumber evidence="3 13">2.7.1.39</ecNumber>
    </recommendedName>
</protein>
<dbReference type="EMBL" id="LRPN01000164">
    <property type="protein sequence ID" value="KWZ77779.1"/>
    <property type="molecule type" value="Genomic_DNA"/>
</dbReference>
<dbReference type="PROSITE" id="PS00627">
    <property type="entry name" value="GHMP_KINASES_ATP"/>
    <property type="match status" value="1"/>
</dbReference>
<dbReference type="Gene3D" id="3.30.230.10">
    <property type="match status" value="1"/>
</dbReference>
<dbReference type="InterPro" id="IPR020568">
    <property type="entry name" value="Ribosomal_Su5_D2-typ_SF"/>
</dbReference>
<dbReference type="Pfam" id="PF08544">
    <property type="entry name" value="GHMP_kinases_C"/>
    <property type="match status" value="1"/>
</dbReference>
<dbReference type="SUPFAM" id="SSF55060">
    <property type="entry name" value="GHMP Kinase, C-terminal domain"/>
    <property type="match status" value="1"/>
</dbReference>
<keyword evidence="6 13" id="KW-0808">Transferase</keyword>
<dbReference type="UniPathway" id="UPA00050">
    <property type="reaction ID" value="UER00064"/>
</dbReference>
<dbReference type="PRINTS" id="PR00958">
    <property type="entry name" value="HOMSERKINASE"/>
</dbReference>
<name>A0A133KDZ7_HEYCO</name>
<evidence type="ECO:0000313" key="17">
    <source>
        <dbReference type="Proteomes" id="UP000070376"/>
    </source>
</evidence>
<gene>
    <name evidence="13" type="primary">thrB</name>
    <name evidence="16" type="ORF">HMPREF3213_03209</name>
</gene>
<dbReference type="InterPro" id="IPR014721">
    <property type="entry name" value="Ribsml_uS5_D2-typ_fold_subgr"/>
</dbReference>
<dbReference type="Pfam" id="PF00288">
    <property type="entry name" value="GHMP_kinases_N"/>
    <property type="match status" value="1"/>
</dbReference>
<dbReference type="HAMAP" id="MF_00384">
    <property type="entry name" value="Homoser_kinase"/>
    <property type="match status" value="1"/>
</dbReference>
<evidence type="ECO:0000259" key="14">
    <source>
        <dbReference type="Pfam" id="PF00288"/>
    </source>
</evidence>
<dbReference type="PANTHER" id="PTHR20861">
    <property type="entry name" value="HOMOSERINE/4-DIPHOSPHOCYTIDYL-2-C-METHYL-D-ERYTHRITOL KINASE"/>
    <property type="match status" value="1"/>
</dbReference>
<dbReference type="PIRSF" id="PIRSF000676">
    <property type="entry name" value="Homoser_kin"/>
    <property type="match status" value="1"/>
</dbReference>
<dbReference type="InterPro" id="IPR006204">
    <property type="entry name" value="GHMP_kinase_N_dom"/>
</dbReference>
<keyword evidence="8 13" id="KW-0547">Nucleotide-binding</keyword>
<keyword evidence="5 13" id="KW-0028">Amino-acid biosynthesis</keyword>
<evidence type="ECO:0000256" key="11">
    <source>
        <dbReference type="ARBA" id="ARBA00049375"/>
    </source>
</evidence>
<evidence type="ECO:0000259" key="15">
    <source>
        <dbReference type="Pfam" id="PF08544"/>
    </source>
</evidence>
<evidence type="ECO:0000256" key="8">
    <source>
        <dbReference type="ARBA" id="ARBA00022741"/>
    </source>
</evidence>
<dbReference type="InterPro" id="IPR036554">
    <property type="entry name" value="GHMP_kinase_C_sf"/>
</dbReference>
<keyword evidence="13" id="KW-0963">Cytoplasm</keyword>
<evidence type="ECO:0000256" key="7">
    <source>
        <dbReference type="ARBA" id="ARBA00022697"/>
    </source>
</evidence>
<dbReference type="AlphaFoldDB" id="A0A133KDZ7"/>
<dbReference type="Proteomes" id="UP000070376">
    <property type="component" value="Unassembled WGS sequence"/>
</dbReference>
<sequence length="306" mass="32843">MNRLVIRVPASTANLGPGFDSVGMALNRFLTLEVLSSEEWVFEQVSPLLPPLPEDSDPFILKIARQVADLYGVQLAPCKVIVDSEIPLARGLGSSASAVVAGIELANFAGNLGLSLAEKLDIASRIEGHPDNVAASLFGGLVVSAEQGDGRVEVVPFFDIMADLLLFIPGYELKTEDARKVLPDFYARKEAVKGSAASNLFIAALISGQYELAGKMMEQDRFHEPYRTKLIPEFLEIRRLAKSLGAYGTVISGAGPTVISLVPSGQAEAMAETIHAHFPHVLVEPAKIDRTGLSVEKYAASNMLNL</sequence>
<accession>A0A133KDZ7</accession>
<evidence type="ECO:0000256" key="2">
    <source>
        <dbReference type="ARBA" id="ARBA00007370"/>
    </source>
</evidence>
<dbReference type="PANTHER" id="PTHR20861:SF1">
    <property type="entry name" value="HOMOSERINE KINASE"/>
    <property type="match status" value="1"/>
</dbReference>
<dbReference type="RefSeq" id="WP_017551974.1">
    <property type="nucleotide sequence ID" value="NZ_KQ955913.1"/>
</dbReference>
<evidence type="ECO:0000256" key="4">
    <source>
        <dbReference type="ARBA" id="ARBA00017858"/>
    </source>
</evidence>
<evidence type="ECO:0000256" key="1">
    <source>
        <dbReference type="ARBA" id="ARBA00005015"/>
    </source>
</evidence>
<comment type="catalytic activity">
    <reaction evidence="11 13">
        <text>L-homoserine + ATP = O-phospho-L-homoserine + ADP + H(+)</text>
        <dbReference type="Rhea" id="RHEA:13985"/>
        <dbReference type="ChEBI" id="CHEBI:15378"/>
        <dbReference type="ChEBI" id="CHEBI:30616"/>
        <dbReference type="ChEBI" id="CHEBI:57476"/>
        <dbReference type="ChEBI" id="CHEBI:57590"/>
        <dbReference type="ChEBI" id="CHEBI:456216"/>
        <dbReference type="EC" id="2.7.1.39"/>
    </reaction>
</comment>
<dbReference type="GO" id="GO:0005524">
    <property type="term" value="F:ATP binding"/>
    <property type="evidence" value="ECO:0007669"/>
    <property type="project" value="UniProtKB-UniRule"/>
</dbReference>
<comment type="function">
    <text evidence="12 13">Catalyzes the ATP-dependent phosphorylation of L-homoserine to L-homoserine phosphate.</text>
</comment>
<proteinExistence type="inferred from homology"/>
<evidence type="ECO:0000256" key="5">
    <source>
        <dbReference type="ARBA" id="ARBA00022605"/>
    </source>
</evidence>
<dbReference type="InterPro" id="IPR013750">
    <property type="entry name" value="GHMP_kinase_C_dom"/>
</dbReference>
<keyword evidence="10 13" id="KW-0067">ATP-binding</keyword>
<feature type="binding site" evidence="13">
    <location>
        <begin position="87"/>
        <end position="97"/>
    </location>
    <ligand>
        <name>ATP</name>
        <dbReference type="ChEBI" id="CHEBI:30616"/>
    </ligand>
</feature>
<evidence type="ECO:0000256" key="13">
    <source>
        <dbReference type="HAMAP-Rule" id="MF_00384"/>
    </source>
</evidence>
<dbReference type="PATRIC" id="fig|1398.22.peg.3214"/>
<keyword evidence="9 13" id="KW-0418">Kinase</keyword>
<dbReference type="GO" id="GO:0004413">
    <property type="term" value="F:homoserine kinase activity"/>
    <property type="evidence" value="ECO:0007669"/>
    <property type="project" value="UniProtKB-UniRule"/>
</dbReference>
<dbReference type="NCBIfam" id="TIGR00191">
    <property type="entry name" value="thrB"/>
    <property type="match status" value="1"/>
</dbReference>
<dbReference type="InterPro" id="IPR000870">
    <property type="entry name" value="Homoserine_kinase"/>
</dbReference>
<comment type="similarity">
    <text evidence="2 13">Belongs to the GHMP kinase family. Homoserine kinase subfamily.</text>
</comment>
<evidence type="ECO:0000256" key="9">
    <source>
        <dbReference type="ARBA" id="ARBA00022777"/>
    </source>
</evidence>
<evidence type="ECO:0000256" key="10">
    <source>
        <dbReference type="ARBA" id="ARBA00022840"/>
    </source>
</evidence>
<organism evidence="16 17">
    <name type="scientific">Heyndrickxia coagulans</name>
    <name type="common">Weizmannia coagulans</name>
    <dbReference type="NCBI Taxonomy" id="1398"/>
    <lineage>
        <taxon>Bacteria</taxon>
        <taxon>Bacillati</taxon>
        <taxon>Bacillota</taxon>
        <taxon>Bacilli</taxon>
        <taxon>Bacillales</taxon>
        <taxon>Bacillaceae</taxon>
        <taxon>Heyndrickxia</taxon>
    </lineage>
</organism>
<dbReference type="SUPFAM" id="SSF54211">
    <property type="entry name" value="Ribosomal protein S5 domain 2-like"/>
    <property type="match status" value="1"/>
</dbReference>
<dbReference type="GO" id="GO:0009088">
    <property type="term" value="P:threonine biosynthetic process"/>
    <property type="evidence" value="ECO:0007669"/>
    <property type="project" value="UniProtKB-UniRule"/>
</dbReference>
<comment type="pathway">
    <text evidence="1 13">Amino-acid biosynthesis; L-threonine biosynthesis; L-threonine from L-aspartate: step 4/5.</text>
</comment>
<evidence type="ECO:0000256" key="6">
    <source>
        <dbReference type="ARBA" id="ARBA00022679"/>
    </source>
</evidence>
<dbReference type="GO" id="GO:0005737">
    <property type="term" value="C:cytoplasm"/>
    <property type="evidence" value="ECO:0007669"/>
    <property type="project" value="UniProtKB-SubCell"/>
</dbReference>
<evidence type="ECO:0000256" key="12">
    <source>
        <dbReference type="ARBA" id="ARBA00049954"/>
    </source>
</evidence>
<feature type="domain" description="GHMP kinase N-terminal" evidence="14">
    <location>
        <begin position="60"/>
        <end position="140"/>
    </location>
</feature>
<dbReference type="InterPro" id="IPR006203">
    <property type="entry name" value="GHMP_knse_ATP-bd_CS"/>
</dbReference>